<name>A0A9N9GST7_9GLOM</name>
<protein>
    <submittedName>
        <fullName evidence="1">5756_t:CDS:1</fullName>
    </submittedName>
</protein>
<comment type="caution">
    <text evidence="1">The sequence shown here is derived from an EMBL/GenBank/DDBJ whole genome shotgun (WGS) entry which is preliminary data.</text>
</comment>
<proteinExistence type="predicted"/>
<reference evidence="1" key="1">
    <citation type="submission" date="2021-06" db="EMBL/GenBank/DDBJ databases">
        <authorList>
            <person name="Kallberg Y."/>
            <person name="Tangrot J."/>
            <person name="Rosling A."/>
        </authorList>
    </citation>
    <scope>NUCLEOTIDE SEQUENCE</scope>
    <source>
        <strain evidence="1">MT106</strain>
    </source>
</reference>
<keyword evidence="2" id="KW-1185">Reference proteome</keyword>
<dbReference type="AlphaFoldDB" id="A0A9N9GST7"/>
<dbReference type="EMBL" id="CAJVPL010003153">
    <property type="protein sequence ID" value="CAG8627287.1"/>
    <property type="molecule type" value="Genomic_DNA"/>
</dbReference>
<feature type="non-terminal residue" evidence="1">
    <location>
        <position position="85"/>
    </location>
</feature>
<organism evidence="1 2">
    <name type="scientific">Ambispora gerdemannii</name>
    <dbReference type="NCBI Taxonomy" id="144530"/>
    <lineage>
        <taxon>Eukaryota</taxon>
        <taxon>Fungi</taxon>
        <taxon>Fungi incertae sedis</taxon>
        <taxon>Mucoromycota</taxon>
        <taxon>Glomeromycotina</taxon>
        <taxon>Glomeromycetes</taxon>
        <taxon>Archaeosporales</taxon>
        <taxon>Ambisporaceae</taxon>
        <taxon>Ambispora</taxon>
    </lineage>
</organism>
<accession>A0A9N9GST7</accession>
<gene>
    <name evidence="1" type="ORF">AGERDE_LOCUS10352</name>
</gene>
<evidence type="ECO:0000313" key="2">
    <source>
        <dbReference type="Proteomes" id="UP000789831"/>
    </source>
</evidence>
<evidence type="ECO:0000313" key="1">
    <source>
        <dbReference type="EMBL" id="CAG8627287.1"/>
    </source>
</evidence>
<sequence length="85" mass="10516">MADPVTVLVTTIVRYGWQRYTDRKKQKRELYRRVDRLLARPDYDISFGEVEQLLDEIDEYNPENRNNFKGLRELKDLYEEKRYQR</sequence>
<dbReference type="Proteomes" id="UP000789831">
    <property type="component" value="Unassembled WGS sequence"/>
</dbReference>